<dbReference type="PANTHER" id="PTHR43265">
    <property type="entry name" value="ESTERASE ESTD"/>
    <property type="match status" value="1"/>
</dbReference>
<dbReference type="InterPro" id="IPR053145">
    <property type="entry name" value="AB_hydrolase_Est10"/>
</dbReference>
<dbReference type="Proteomes" id="UP000294901">
    <property type="component" value="Unassembled WGS sequence"/>
</dbReference>
<accession>A0A4R6JMN3</accession>
<feature type="domain" description="Serine aminopeptidase S33" evidence="2">
    <location>
        <begin position="127"/>
        <end position="304"/>
    </location>
</feature>
<dbReference type="EMBL" id="SNWR01000001">
    <property type="protein sequence ID" value="TDO37399.1"/>
    <property type="molecule type" value="Genomic_DNA"/>
</dbReference>
<sequence>MRPPTADDSLPPRRPNADAPLLPPTGNSLPPRRPNADAPLLPPTGNSLPPRRPNADAPLPSLTGDSHPPRRPNADAPLPPPTGNSRPCGLPAAGDGRCPAALLINGSGPLDRDSAMPGIALGLGPALAEALQANGIAVLRYDKRGVGESDGDYLRTGFHDERRDAQAALDALKAHPAIDPERVVVVGHSTGAVVAATLTGAAGYVLLAGSAQPGEQVMAWQSTRIAATLPRLLGALLIRRQARERERVRRSTLDPPPRVPRSRLTDRWLREYMAYDPAPALAAIDRPVLAITGGKDIQVDPADVARIGTLVNGPFTGEVPSDLTHLLRTDPGRPGLGRYRAQLARPVDAGLLDRVSTWIADVPGGRPAAA</sequence>
<evidence type="ECO:0000256" key="1">
    <source>
        <dbReference type="SAM" id="MobiDB-lite"/>
    </source>
</evidence>
<evidence type="ECO:0000313" key="3">
    <source>
        <dbReference type="EMBL" id="TDO37399.1"/>
    </source>
</evidence>
<feature type="region of interest" description="Disordered" evidence="1">
    <location>
        <begin position="1"/>
        <end position="92"/>
    </location>
</feature>
<organism evidence="3 4">
    <name type="scientific">Paractinoplanes brasiliensis</name>
    <dbReference type="NCBI Taxonomy" id="52695"/>
    <lineage>
        <taxon>Bacteria</taxon>
        <taxon>Bacillati</taxon>
        <taxon>Actinomycetota</taxon>
        <taxon>Actinomycetes</taxon>
        <taxon>Micromonosporales</taxon>
        <taxon>Micromonosporaceae</taxon>
        <taxon>Paractinoplanes</taxon>
    </lineage>
</organism>
<dbReference type="GO" id="GO:0052689">
    <property type="term" value="F:carboxylic ester hydrolase activity"/>
    <property type="evidence" value="ECO:0007669"/>
    <property type="project" value="TreeGrafter"/>
</dbReference>
<dbReference type="AlphaFoldDB" id="A0A4R6JMN3"/>
<dbReference type="Pfam" id="PF12146">
    <property type="entry name" value="Hydrolase_4"/>
    <property type="match status" value="1"/>
</dbReference>
<dbReference type="Gene3D" id="3.40.50.1820">
    <property type="entry name" value="alpha/beta hydrolase"/>
    <property type="match status" value="1"/>
</dbReference>
<dbReference type="InterPro" id="IPR029058">
    <property type="entry name" value="AB_hydrolase_fold"/>
</dbReference>
<dbReference type="InterPro" id="IPR022742">
    <property type="entry name" value="Hydrolase_4"/>
</dbReference>
<protein>
    <recommendedName>
        <fullName evidence="2">Serine aminopeptidase S33 domain-containing protein</fullName>
    </recommendedName>
</protein>
<dbReference type="PANTHER" id="PTHR43265:SF1">
    <property type="entry name" value="ESTERASE ESTD"/>
    <property type="match status" value="1"/>
</dbReference>
<evidence type="ECO:0000313" key="4">
    <source>
        <dbReference type="Proteomes" id="UP000294901"/>
    </source>
</evidence>
<dbReference type="SUPFAM" id="SSF53474">
    <property type="entry name" value="alpha/beta-Hydrolases"/>
    <property type="match status" value="1"/>
</dbReference>
<name>A0A4R6JMN3_9ACTN</name>
<comment type="caution">
    <text evidence="3">The sequence shown here is derived from an EMBL/GenBank/DDBJ whole genome shotgun (WGS) entry which is preliminary data.</text>
</comment>
<keyword evidence="4" id="KW-1185">Reference proteome</keyword>
<reference evidence="3 4" key="1">
    <citation type="submission" date="2019-03" db="EMBL/GenBank/DDBJ databases">
        <title>Sequencing the genomes of 1000 actinobacteria strains.</title>
        <authorList>
            <person name="Klenk H.-P."/>
        </authorList>
    </citation>
    <scope>NUCLEOTIDE SEQUENCE [LARGE SCALE GENOMIC DNA]</scope>
    <source>
        <strain evidence="3 4">DSM 43805</strain>
    </source>
</reference>
<evidence type="ECO:0000259" key="2">
    <source>
        <dbReference type="Pfam" id="PF12146"/>
    </source>
</evidence>
<gene>
    <name evidence="3" type="ORF">C8E87_1015</name>
</gene>
<proteinExistence type="predicted"/>